<dbReference type="InterPro" id="IPR053275">
    <property type="entry name" value="Agnestin_monoxygenase"/>
</dbReference>
<dbReference type="PANTHER" id="PTHR38688:SF1">
    <property type="entry name" value="FAD_NAD(P)-BINDING DOMAIN-CONTAINING PROTEIN"/>
    <property type="match status" value="1"/>
</dbReference>
<protein>
    <submittedName>
        <fullName evidence="1">Pyridine nucleotide-disulfide oxidoreductase</fullName>
    </submittedName>
</protein>
<gene>
    <name evidence="1" type="ORF">E4K63_01465</name>
</gene>
<keyword evidence="2" id="KW-1185">Reference proteome</keyword>
<proteinExistence type="predicted"/>
<dbReference type="Proteomes" id="UP000502004">
    <property type="component" value="Chromosome"/>
</dbReference>
<evidence type="ECO:0000313" key="2">
    <source>
        <dbReference type="Proteomes" id="UP000502004"/>
    </source>
</evidence>
<dbReference type="EMBL" id="CP038241">
    <property type="protein sequence ID" value="QIV95574.1"/>
    <property type="molecule type" value="Genomic_DNA"/>
</dbReference>
<accession>A0AAE6YIX6</accession>
<dbReference type="Gene3D" id="3.50.50.60">
    <property type="entry name" value="FAD/NAD(P)-binding domain"/>
    <property type="match status" value="1"/>
</dbReference>
<dbReference type="InterPro" id="IPR036188">
    <property type="entry name" value="FAD/NAD-bd_sf"/>
</dbReference>
<reference evidence="1 2" key="1">
    <citation type="submission" date="2019-03" db="EMBL/GenBank/DDBJ databases">
        <title>Complete Genome Sequence of Allofrancisella inopinata Strain SYSU YG23 Isolated from Water-Cooling Systems in China.</title>
        <authorList>
            <person name="Ohrman C."/>
            <person name="Uneklint I."/>
            <person name="Sjodin A."/>
        </authorList>
    </citation>
    <scope>NUCLEOTIDE SEQUENCE [LARGE SCALE GENOMIC DNA]</scope>
    <source>
        <strain evidence="1 2">SYSU YG23</strain>
    </source>
</reference>
<dbReference type="PANTHER" id="PTHR38688">
    <property type="entry name" value="PYR_REDOX_2 DOMAIN-CONTAINING PROTEIN"/>
    <property type="match status" value="1"/>
</dbReference>
<dbReference type="AlphaFoldDB" id="A0AAE6YIX6"/>
<sequence>MEKIWVVIGGGVAGITAVAKLLDTGVKGENIYWVCSDFSVGDLGKKWRNVSGNTSVKRVKEFLLSYKLFDLHDKQDKFSIFSMQEEETCYLRDIVIPLEYSTNILMNKVNTYKNVVTNVVSDESKVCVTLCNNQNIVADKVIVAIGCEPKAALYKDIEEINLKIALDPSKLVNKVTSTDTVAVFGSSHSAILILKSLAEIGVKKIINFYIEDISYAVETPDGIINDNTGLKGVAAKWAKQYLEQGLIENLIQVKSTRENIGDFLPKINKAIYSIGFKKRKLYINGISDRDYDKETGEIVKNVYGFGIAYPSLKKDLSGKYEYQVGVTKFVKQINESIKLWEQ</sequence>
<dbReference type="SUPFAM" id="SSF51905">
    <property type="entry name" value="FAD/NAD(P)-binding domain"/>
    <property type="match status" value="1"/>
</dbReference>
<evidence type="ECO:0000313" key="1">
    <source>
        <dbReference type="EMBL" id="QIV95574.1"/>
    </source>
</evidence>
<name>A0AAE6YIX6_9GAMM</name>
<dbReference type="KEGG" id="aii:E4K63_01465"/>
<dbReference type="RefSeq" id="WP_133942099.1">
    <property type="nucleotide sequence ID" value="NZ_CP038241.1"/>
</dbReference>
<organism evidence="1 2">
    <name type="scientific">Allofrancisella inopinata</name>
    <dbReference type="NCBI Taxonomy" id="1085647"/>
    <lineage>
        <taxon>Bacteria</taxon>
        <taxon>Pseudomonadati</taxon>
        <taxon>Pseudomonadota</taxon>
        <taxon>Gammaproteobacteria</taxon>
        <taxon>Thiotrichales</taxon>
        <taxon>Francisellaceae</taxon>
        <taxon>Allofrancisella</taxon>
    </lineage>
</organism>